<proteinExistence type="predicted"/>
<reference evidence="1 2" key="1">
    <citation type="submission" date="2021-03" db="EMBL/GenBank/DDBJ databases">
        <title>The complete genome sequence of Acetobacter suratthaniensis TBRC 1719.</title>
        <authorList>
            <person name="Charoenyingcharoen P."/>
            <person name="Yukphan P."/>
        </authorList>
    </citation>
    <scope>NUCLEOTIDE SEQUENCE [LARGE SCALE GENOMIC DNA]</scope>
    <source>
        <strain evidence="1 2">TBRC 1719</strain>
    </source>
</reference>
<comment type="caution">
    <text evidence="1">The sequence shown here is derived from an EMBL/GenBank/DDBJ whole genome shotgun (WGS) entry which is preliminary data.</text>
</comment>
<evidence type="ECO:0000313" key="2">
    <source>
        <dbReference type="Proteomes" id="UP000664399"/>
    </source>
</evidence>
<name>A0ABS3LMD5_9PROT</name>
<evidence type="ECO:0000313" key="1">
    <source>
        <dbReference type="EMBL" id="MBO1328540.1"/>
    </source>
</evidence>
<dbReference type="EMBL" id="JAFVMG010000007">
    <property type="protein sequence ID" value="MBO1328540.1"/>
    <property type="molecule type" value="Genomic_DNA"/>
</dbReference>
<organism evidence="1 2">
    <name type="scientific">Acetobacter suratthaniensis</name>
    <dbReference type="NCBI Taxonomy" id="1502841"/>
    <lineage>
        <taxon>Bacteria</taxon>
        <taxon>Pseudomonadati</taxon>
        <taxon>Pseudomonadota</taxon>
        <taxon>Alphaproteobacteria</taxon>
        <taxon>Acetobacterales</taxon>
        <taxon>Acetobacteraceae</taxon>
        <taxon>Acetobacter</taxon>
    </lineage>
</organism>
<keyword evidence="2" id="KW-1185">Reference proteome</keyword>
<feature type="non-terminal residue" evidence="1">
    <location>
        <position position="1"/>
    </location>
</feature>
<sequence>GASLAMRPDRTSPPSDRGCGMNRVVEYRNLTFESSRDGALQIWFEAQCDLDFLCAPLMTSNGRGLLFERITPQILTGWALYRTGNAKEDSKGDIVSLRPFCSGSDGALTAVERHLKALKEIERNLFQAESITNAARGGVGNRDILHDALRWFYGVRREGC</sequence>
<dbReference type="Proteomes" id="UP000664399">
    <property type="component" value="Unassembled WGS sequence"/>
</dbReference>
<protein>
    <submittedName>
        <fullName evidence="1">Uncharacterized protein</fullName>
    </submittedName>
</protein>
<gene>
    <name evidence="1" type="ORF">J2D75_08620</name>
</gene>
<accession>A0ABS3LMD5</accession>
<dbReference type="RefSeq" id="WP_207854369.1">
    <property type="nucleotide sequence ID" value="NZ_JAFVMG010000007.1"/>
</dbReference>